<dbReference type="SMART" id="SM00382">
    <property type="entry name" value="AAA"/>
    <property type="match status" value="1"/>
</dbReference>
<dbReference type="PROSITE" id="PS00676">
    <property type="entry name" value="SIGMA54_INTERACT_2"/>
    <property type="match status" value="1"/>
</dbReference>
<dbReference type="CDD" id="cd00060">
    <property type="entry name" value="FHA"/>
    <property type="match status" value="1"/>
</dbReference>
<accession>A0ABZ2M907</accession>
<protein>
    <submittedName>
        <fullName evidence="7">Sigma 54-interacting transcriptional regulator</fullName>
    </submittedName>
</protein>
<dbReference type="SUPFAM" id="SSF52540">
    <property type="entry name" value="P-loop containing nucleoside triphosphate hydrolases"/>
    <property type="match status" value="1"/>
</dbReference>
<name>A0ABZ2M907_9BACT</name>
<reference evidence="7 8" key="1">
    <citation type="submission" date="2021-12" db="EMBL/GenBank/DDBJ databases">
        <title>Discovery of the Pendulisporaceae a myxobacterial family with distinct sporulation behavior and unique specialized metabolism.</title>
        <authorList>
            <person name="Garcia R."/>
            <person name="Popoff A."/>
            <person name="Bader C.D."/>
            <person name="Loehr J."/>
            <person name="Walesch S."/>
            <person name="Walt C."/>
            <person name="Boldt J."/>
            <person name="Bunk B."/>
            <person name="Haeckl F.J.F.P.J."/>
            <person name="Gunesch A.P."/>
            <person name="Birkelbach J."/>
            <person name="Nuebel U."/>
            <person name="Pietschmann T."/>
            <person name="Bach T."/>
            <person name="Mueller R."/>
        </authorList>
    </citation>
    <scope>NUCLEOTIDE SEQUENCE [LARGE SCALE GENOMIC DNA]</scope>
    <source>
        <strain evidence="7 8">MSr11954</strain>
    </source>
</reference>
<evidence type="ECO:0000313" key="8">
    <source>
        <dbReference type="Proteomes" id="UP001370348"/>
    </source>
</evidence>
<evidence type="ECO:0000256" key="3">
    <source>
        <dbReference type="ARBA" id="ARBA00023125"/>
    </source>
</evidence>
<dbReference type="Gene3D" id="3.40.50.300">
    <property type="entry name" value="P-loop containing nucleotide triphosphate hydrolases"/>
    <property type="match status" value="1"/>
</dbReference>
<dbReference type="Pfam" id="PF00158">
    <property type="entry name" value="Sigma54_activat"/>
    <property type="match status" value="1"/>
</dbReference>
<evidence type="ECO:0000259" key="6">
    <source>
        <dbReference type="PROSITE" id="PS50045"/>
    </source>
</evidence>
<dbReference type="PROSITE" id="PS50006">
    <property type="entry name" value="FHA_DOMAIN"/>
    <property type="match status" value="1"/>
</dbReference>
<gene>
    <name evidence="7" type="ORF">LZC94_17475</name>
</gene>
<proteinExistence type="predicted"/>
<evidence type="ECO:0000256" key="2">
    <source>
        <dbReference type="ARBA" id="ARBA00022840"/>
    </source>
</evidence>
<dbReference type="InterPro" id="IPR000253">
    <property type="entry name" value="FHA_dom"/>
</dbReference>
<dbReference type="InterPro" id="IPR025662">
    <property type="entry name" value="Sigma_54_int_dom_ATP-bd_1"/>
</dbReference>
<keyword evidence="3" id="KW-0238">DNA-binding</keyword>
<organism evidence="7 8">
    <name type="scientific">Pendulispora albinea</name>
    <dbReference type="NCBI Taxonomy" id="2741071"/>
    <lineage>
        <taxon>Bacteria</taxon>
        <taxon>Pseudomonadati</taxon>
        <taxon>Myxococcota</taxon>
        <taxon>Myxococcia</taxon>
        <taxon>Myxococcales</taxon>
        <taxon>Sorangiineae</taxon>
        <taxon>Pendulisporaceae</taxon>
        <taxon>Pendulispora</taxon>
    </lineage>
</organism>
<evidence type="ECO:0000256" key="1">
    <source>
        <dbReference type="ARBA" id="ARBA00022741"/>
    </source>
</evidence>
<keyword evidence="8" id="KW-1185">Reference proteome</keyword>
<dbReference type="SMART" id="SM00240">
    <property type="entry name" value="FHA"/>
    <property type="match status" value="1"/>
</dbReference>
<dbReference type="SUPFAM" id="SSF49879">
    <property type="entry name" value="SMAD/FHA domain"/>
    <property type="match status" value="1"/>
</dbReference>
<dbReference type="InterPro" id="IPR003593">
    <property type="entry name" value="AAA+_ATPase"/>
</dbReference>
<evidence type="ECO:0000313" key="7">
    <source>
        <dbReference type="EMBL" id="WXB19016.1"/>
    </source>
</evidence>
<dbReference type="Gene3D" id="1.10.10.60">
    <property type="entry name" value="Homeodomain-like"/>
    <property type="match status" value="1"/>
</dbReference>
<feature type="region of interest" description="Disordered" evidence="4">
    <location>
        <begin position="368"/>
        <end position="398"/>
    </location>
</feature>
<sequence length="460" mass="50362">MRTAVPPGEHTKVQTFEPRAKAAPCPHLMWRDLRGHHKVKLALRSTLLGSASGVSVVITDTTVSRLHAEIELREDGVWIRDLGSRNGTFVEGVLVSSARVADGSKVKLGVTELTVVYDGEQQPPELWPEESFGPLVGRTPVMRALFAYLANIAKADSPVLIQGETGTGKELVAQAIHEASPRVDRPFVIVDCAALPESLIESELFGHAKGAFTGATTARTGAIEAADGGTVFLDEIGDLPMSVQPRLLRALESSTIRRVGETSRRKVNVRFLSATHRDIRTMVNAGAFREDLYFRLAVLPVTVPPLREHLDDVPLLVERFLPRGVAASPELVSQLTKRPWLGNVRALRNFVHRAAVMGAKEALSFSDTAAEGRPIPSSRTAPPPSLVPTAGGPAPIPPSDFESSAFDADFKRFRETWIDAGEREYVRRLLARHDRNVSNAAREAGVDRTYLYRLIRKHLL</sequence>
<keyword evidence="1" id="KW-0547">Nucleotide-binding</keyword>
<dbReference type="InterPro" id="IPR027417">
    <property type="entry name" value="P-loop_NTPase"/>
</dbReference>
<dbReference type="PROSITE" id="PS50045">
    <property type="entry name" value="SIGMA54_INTERACT_4"/>
    <property type="match status" value="1"/>
</dbReference>
<dbReference type="PANTHER" id="PTHR32071">
    <property type="entry name" value="TRANSCRIPTIONAL REGULATORY PROTEIN"/>
    <property type="match status" value="1"/>
</dbReference>
<dbReference type="InterPro" id="IPR025943">
    <property type="entry name" value="Sigma_54_int_dom_ATP-bd_2"/>
</dbReference>
<dbReference type="Proteomes" id="UP001370348">
    <property type="component" value="Chromosome"/>
</dbReference>
<dbReference type="EMBL" id="CP089984">
    <property type="protein sequence ID" value="WXB19016.1"/>
    <property type="molecule type" value="Genomic_DNA"/>
</dbReference>
<dbReference type="InterPro" id="IPR058031">
    <property type="entry name" value="AAA_lid_NorR"/>
</dbReference>
<evidence type="ECO:0000256" key="4">
    <source>
        <dbReference type="SAM" id="MobiDB-lite"/>
    </source>
</evidence>
<dbReference type="InterPro" id="IPR002078">
    <property type="entry name" value="Sigma_54_int"/>
</dbReference>
<dbReference type="Gene3D" id="2.60.200.20">
    <property type="match status" value="1"/>
</dbReference>
<dbReference type="Gene3D" id="1.10.8.60">
    <property type="match status" value="1"/>
</dbReference>
<keyword evidence="2" id="KW-0067">ATP-binding</keyword>
<dbReference type="CDD" id="cd00009">
    <property type="entry name" value="AAA"/>
    <property type="match status" value="1"/>
</dbReference>
<dbReference type="SUPFAM" id="SSF46689">
    <property type="entry name" value="Homeodomain-like"/>
    <property type="match status" value="1"/>
</dbReference>
<dbReference type="PANTHER" id="PTHR32071:SF117">
    <property type="entry name" value="PTS-DEPENDENT DIHYDROXYACETONE KINASE OPERON REGULATORY PROTEIN-RELATED"/>
    <property type="match status" value="1"/>
</dbReference>
<feature type="domain" description="Sigma-54 factor interaction" evidence="6">
    <location>
        <begin position="135"/>
        <end position="356"/>
    </location>
</feature>
<dbReference type="PROSITE" id="PS00675">
    <property type="entry name" value="SIGMA54_INTERACT_1"/>
    <property type="match status" value="1"/>
</dbReference>
<dbReference type="Pfam" id="PF25601">
    <property type="entry name" value="AAA_lid_14"/>
    <property type="match status" value="1"/>
</dbReference>
<dbReference type="RefSeq" id="WP_394828639.1">
    <property type="nucleotide sequence ID" value="NZ_CP089984.1"/>
</dbReference>
<dbReference type="InterPro" id="IPR009057">
    <property type="entry name" value="Homeodomain-like_sf"/>
</dbReference>
<dbReference type="InterPro" id="IPR008984">
    <property type="entry name" value="SMAD_FHA_dom_sf"/>
</dbReference>
<evidence type="ECO:0000259" key="5">
    <source>
        <dbReference type="PROSITE" id="PS50006"/>
    </source>
</evidence>
<dbReference type="Pfam" id="PF00498">
    <property type="entry name" value="FHA"/>
    <property type="match status" value="1"/>
</dbReference>
<feature type="domain" description="FHA" evidence="5">
    <location>
        <begin position="46"/>
        <end position="95"/>
    </location>
</feature>